<evidence type="ECO:0000259" key="7">
    <source>
        <dbReference type="PROSITE" id="PS50004"/>
    </source>
</evidence>
<dbReference type="InterPro" id="IPR035892">
    <property type="entry name" value="C2_domain_sf"/>
</dbReference>
<dbReference type="SUPFAM" id="SSF49758">
    <property type="entry name" value="Calpain large subunit, middle domain (domain III)"/>
    <property type="match status" value="1"/>
</dbReference>
<keyword evidence="3 6" id="KW-0378">Hydrolase</keyword>
<reference evidence="9 10" key="1">
    <citation type="submission" date="2017-06" db="EMBL/GenBank/DDBJ databases">
        <title>A platform for efficient transgenesis in Macrostomum lignano, a flatworm model organism for stem cell research.</title>
        <authorList>
            <person name="Berezikov E."/>
        </authorList>
    </citation>
    <scope>NUCLEOTIDE SEQUENCE [LARGE SCALE GENOMIC DNA]</scope>
    <source>
        <strain evidence="9">DV1</strain>
        <tissue evidence="9">Whole organism</tissue>
    </source>
</reference>
<feature type="active site" evidence="5 6">
    <location>
        <position position="81"/>
    </location>
</feature>
<dbReference type="SMART" id="SM00720">
    <property type="entry name" value="calpain_III"/>
    <property type="match status" value="1"/>
</dbReference>
<dbReference type="PROSITE" id="PS50004">
    <property type="entry name" value="C2"/>
    <property type="match status" value="1"/>
</dbReference>
<dbReference type="OrthoDB" id="424753at2759"/>
<dbReference type="PROSITE" id="PS50203">
    <property type="entry name" value="CALPAIN_CAT"/>
    <property type="match status" value="1"/>
</dbReference>
<feature type="non-terminal residue" evidence="9">
    <location>
        <position position="1"/>
    </location>
</feature>
<keyword evidence="4 6" id="KW-0788">Thiol protease</keyword>
<protein>
    <recommendedName>
        <fullName evidence="11">Calpain catalytic domain-containing protein</fullName>
    </recommendedName>
</protein>
<feature type="domain" description="Calpain catalytic" evidence="8">
    <location>
        <begin position="26"/>
        <end position="377"/>
    </location>
</feature>
<organism evidence="9 10">
    <name type="scientific">Macrostomum lignano</name>
    <dbReference type="NCBI Taxonomy" id="282301"/>
    <lineage>
        <taxon>Eukaryota</taxon>
        <taxon>Metazoa</taxon>
        <taxon>Spiralia</taxon>
        <taxon>Lophotrochozoa</taxon>
        <taxon>Platyhelminthes</taxon>
        <taxon>Rhabditophora</taxon>
        <taxon>Macrostomorpha</taxon>
        <taxon>Macrostomida</taxon>
        <taxon>Macrostomidae</taxon>
        <taxon>Macrostomum</taxon>
    </lineage>
</organism>
<dbReference type="SMART" id="SM00239">
    <property type="entry name" value="C2"/>
    <property type="match status" value="1"/>
</dbReference>
<accession>A0A267G4F9</accession>
<evidence type="ECO:0000256" key="5">
    <source>
        <dbReference type="PIRSR" id="PIRSR622684-1"/>
    </source>
</evidence>
<dbReference type="InterPro" id="IPR022683">
    <property type="entry name" value="Calpain_III"/>
</dbReference>
<dbReference type="Gene3D" id="2.60.120.380">
    <property type="match status" value="1"/>
</dbReference>
<dbReference type="STRING" id="282301.A0A267G4F9"/>
<dbReference type="GO" id="GO:0004198">
    <property type="term" value="F:calcium-dependent cysteine-type endopeptidase activity"/>
    <property type="evidence" value="ECO:0007669"/>
    <property type="project" value="InterPro"/>
</dbReference>
<dbReference type="InterPro" id="IPR022682">
    <property type="entry name" value="Calpain_domain_III"/>
</dbReference>
<gene>
    <name evidence="9" type="ORF">BOX15_Mlig011943g3</name>
</gene>
<dbReference type="GO" id="GO:0005737">
    <property type="term" value="C:cytoplasm"/>
    <property type="evidence" value="ECO:0007669"/>
    <property type="project" value="TreeGrafter"/>
</dbReference>
<sequence>LLESPTDFQNQRFKDIQKQCQNSGTVFEDAKFPANAQSLFSVDVPDDSIRWDRIKTISESPCLLIREKRSRELCHGSLGTCWVPAVAAALLIWPEYAEKAMPDLRSQEQELLDPVRFTGAFHFRLHFNDEPYRVVIDDRLPRSASSSSPSSSMLFAHSPDSGEYFAPLLEKAIAKLFGSYRALESLTLEQGLECATGGLCHSVSLSASPDLVANSGSGGAAMEKTRVSVFERLQTELEQRSLLLLKVAPASVDAAESPTSSNPHSETKHGLVPCHAYLVTGTRCVAADPLRFQDLVQMAQQRGDPRRRHRFVRVRNPAGQRRGAWRGPWSEGSSEMASLSDAELDRYGFAYDDDSDSWMSLADLFENFSELIVCRVHNLSVLSMRNTWHEAVFRGSWTEWLSGGCLEKGGRPLTNPQYMLDVTNPNLELDISLSQRFEATPHDLVSMGLLLVKVESNREYRAHRLDFCQVVHHTACSSAQRITLGLHLEPGRYILLPCTEIASQEAFFTLRIYSRGASCNARELVADQPPASLCFAFTAYPEVGTRVLVLSARGLPRLVLGANPYCQVFFEGGGSKARTRALANTSDPEWNEPLVFYRRTDQRVIAFEIRSERAVVDAFLAHGQIDQDEWFKGGDGVQELQLYGHRQVSGAGSPMRPNKTERVRLAAKLFVQIFSTNDLLYI</sequence>
<feature type="active site" evidence="5 6">
    <location>
        <position position="316"/>
    </location>
</feature>
<keyword evidence="10" id="KW-1185">Reference proteome</keyword>
<evidence type="ECO:0000256" key="4">
    <source>
        <dbReference type="ARBA" id="ARBA00022807"/>
    </source>
</evidence>
<dbReference type="PRINTS" id="PR00704">
    <property type="entry name" value="CALPAIN"/>
</dbReference>
<feature type="domain" description="C2" evidence="7">
    <location>
        <begin position="525"/>
        <end position="640"/>
    </location>
</feature>
<comment type="similarity">
    <text evidence="1">Belongs to the peptidase C2 family.</text>
</comment>
<dbReference type="InterPro" id="IPR038765">
    <property type="entry name" value="Papain-like_cys_pep_sf"/>
</dbReference>
<name>A0A267G4F9_9PLAT</name>
<dbReference type="Gene3D" id="3.90.70.10">
    <property type="entry name" value="Cysteine proteinases"/>
    <property type="match status" value="1"/>
</dbReference>
<keyword evidence="2 6" id="KW-0645">Protease</keyword>
<evidence type="ECO:0000256" key="3">
    <source>
        <dbReference type="ARBA" id="ARBA00022801"/>
    </source>
</evidence>
<dbReference type="AlphaFoldDB" id="A0A267G4F9"/>
<evidence type="ECO:0000256" key="6">
    <source>
        <dbReference type="PROSITE-ProRule" id="PRU00239"/>
    </source>
</evidence>
<proteinExistence type="inferred from homology"/>
<evidence type="ECO:0000256" key="1">
    <source>
        <dbReference type="ARBA" id="ARBA00007623"/>
    </source>
</evidence>
<evidence type="ECO:0000313" key="9">
    <source>
        <dbReference type="EMBL" id="PAA80898.1"/>
    </source>
</evidence>
<dbReference type="InterPro" id="IPR000008">
    <property type="entry name" value="C2_dom"/>
</dbReference>
<dbReference type="SUPFAM" id="SSF54001">
    <property type="entry name" value="Cysteine proteinases"/>
    <property type="match status" value="1"/>
</dbReference>
<dbReference type="Gene3D" id="2.60.40.150">
    <property type="entry name" value="C2 domain"/>
    <property type="match status" value="1"/>
</dbReference>
<dbReference type="SMART" id="SM00230">
    <property type="entry name" value="CysPc"/>
    <property type="match status" value="1"/>
</dbReference>
<dbReference type="Proteomes" id="UP000215902">
    <property type="component" value="Unassembled WGS sequence"/>
</dbReference>
<dbReference type="GO" id="GO:0006508">
    <property type="term" value="P:proteolysis"/>
    <property type="evidence" value="ECO:0007669"/>
    <property type="project" value="UniProtKB-KW"/>
</dbReference>
<dbReference type="PANTHER" id="PTHR10183">
    <property type="entry name" value="CALPAIN"/>
    <property type="match status" value="1"/>
</dbReference>
<comment type="caution">
    <text evidence="9">The sequence shown here is derived from an EMBL/GenBank/DDBJ whole genome shotgun (WGS) entry which is preliminary data.</text>
</comment>
<dbReference type="InterPro" id="IPR022684">
    <property type="entry name" value="Calpain_cysteine_protease"/>
</dbReference>
<dbReference type="EMBL" id="NIVC01000561">
    <property type="protein sequence ID" value="PAA80898.1"/>
    <property type="molecule type" value="Genomic_DNA"/>
</dbReference>
<evidence type="ECO:0000259" key="8">
    <source>
        <dbReference type="PROSITE" id="PS50203"/>
    </source>
</evidence>
<dbReference type="PANTHER" id="PTHR10183:SF379">
    <property type="entry name" value="CALPAIN-5"/>
    <property type="match status" value="1"/>
</dbReference>
<dbReference type="InterPro" id="IPR036213">
    <property type="entry name" value="Calpain_III_sf"/>
</dbReference>
<dbReference type="Pfam" id="PF00168">
    <property type="entry name" value="C2"/>
    <property type="match status" value="1"/>
</dbReference>
<feature type="active site" evidence="5 6">
    <location>
        <position position="275"/>
    </location>
</feature>
<evidence type="ECO:0008006" key="11">
    <source>
        <dbReference type="Google" id="ProtNLM"/>
    </source>
</evidence>
<dbReference type="SUPFAM" id="SSF49562">
    <property type="entry name" value="C2 domain (Calcium/lipid-binding domain, CaLB)"/>
    <property type="match status" value="1"/>
</dbReference>
<dbReference type="Pfam" id="PF01067">
    <property type="entry name" value="Calpain_III"/>
    <property type="match status" value="1"/>
</dbReference>
<evidence type="ECO:0000313" key="10">
    <source>
        <dbReference type="Proteomes" id="UP000215902"/>
    </source>
</evidence>
<evidence type="ECO:0000256" key="2">
    <source>
        <dbReference type="ARBA" id="ARBA00022670"/>
    </source>
</evidence>
<dbReference type="InterPro" id="IPR001300">
    <property type="entry name" value="Peptidase_C2_calpain_cat"/>
</dbReference>
<dbReference type="Pfam" id="PF00648">
    <property type="entry name" value="Peptidase_C2"/>
    <property type="match status" value="1"/>
</dbReference>